<dbReference type="CDD" id="cd05381">
    <property type="entry name" value="CAP_PR-1"/>
    <property type="match status" value="1"/>
</dbReference>
<accession>A0A426ZYC2</accession>
<evidence type="ECO:0000259" key="16">
    <source>
        <dbReference type="PROSITE" id="PS50011"/>
    </source>
</evidence>
<feature type="binding site" evidence="15">
    <location>
        <position position="56"/>
    </location>
    <ligand>
        <name>ATP</name>
        <dbReference type="ChEBI" id="CHEBI:30616"/>
    </ligand>
</feature>
<evidence type="ECO:0000256" key="6">
    <source>
        <dbReference type="ARBA" id="ARBA00022741"/>
    </source>
</evidence>
<dbReference type="GO" id="GO:0005886">
    <property type="term" value="C:plasma membrane"/>
    <property type="evidence" value="ECO:0007669"/>
    <property type="project" value="UniProtKB-ARBA"/>
</dbReference>
<evidence type="ECO:0000256" key="9">
    <source>
        <dbReference type="ARBA" id="ARBA00022989"/>
    </source>
</evidence>
<dbReference type="Pfam" id="PF00069">
    <property type="entry name" value="Pkinase"/>
    <property type="match status" value="1"/>
</dbReference>
<evidence type="ECO:0000256" key="5">
    <source>
        <dbReference type="ARBA" id="ARBA00022729"/>
    </source>
</evidence>
<keyword evidence="10" id="KW-0472">Membrane</keyword>
<dbReference type="PROSITE" id="PS50011">
    <property type="entry name" value="PROTEIN_KINASE_DOM"/>
    <property type="match status" value="1"/>
</dbReference>
<comment type="subcellular location">
    <subcellularLocation>
        <location evidence="1">Membrane</location>
        <topology evidence="1">Single-pass membrane protein</topology>
    </subcellularLocation>
</comment>
<comment type="caution">
    <text evidence="17">The sequence shown here is derived from an EMBL/GenBank/DDBJ whole genome shotgun (WGS) entry which is preliminary data.</text>
</comment>
<keyword evidence="8 15" id="KW-0067">ATP-binding</keyword>
<dbReference type="SMART" id="SM00220">
    <property type="entry name" value="S_TKc"/>
    <property type="match status" value="1"/>
</dbReference>
<comment type="function">
    <text evidence="14">Serine/threonine-protein kinase that may function as a signaling receptor of extracellular matrix component.</text>
</comment>
<comment type="catalytic activity">
    <reaction evidence="13">
        <text>L-threonyl-[protein] + ATP = O-phospho-L-threonyl-[protein] + ADP + H(+)</text>
        <dbReference type="Rhea" id="RHEA:46608"/>
        <dbReference type="Rhea" id="RHEA-COMP:11060"/>
        <dbReference type="Rhea" id="RHEA-COMP:11605"/>
        <dbReference type="ChEBI" id="CHEBI:15378"/>
        <dbReference type="ChEBI" id="CHEBI:30013"/>
        <dbReference type="ChEBI" id="CHEBI:30616"/>
        <dbReference type="ChEBI" id="CHEBI:61977"/>
        <dbReference type="ChEBI" id="CHEBI:456216"/>
    </reaction>
</comment>
<keyword evidence="2" id="KW-0723">Serine/threonine-protein kinase</keyword>
<evidence type="ECO:0000256" key="12">
    <source>
        <dbReference type="ARBA" id="ARBA00047558"/>
    </source>
</evidence>
<dbReference type="AlphaFoldDB" id="A0A426ZYC2"/>
<feature type="domain" description="Protein kinase" evidence="16">
    <location>
        <begin position="27"/>
        <end position="304"/>
    </location>
</feature>
<dbReference type="Gene3D" id="3.30.200.20">
    <property type="entry name" value="Phosphorylase Kinase, domain 1"/>
    <property type="match status" value="1"/>
</dbReference>
<gene>
    <name evidence="17" type="ORF">B296_00011520</name>
</gene>
<reference evidence="17 18" key="1">
    <citation type="journal article" date="2014" name="Agronomy (Basel)">
        <title>A Draft Genome Sequence for Ensete ventricosum, the Drought-Tolerant Tree Against Hunger.</title>
        <authorList>
            <person name="Harrison J."/>
            <person name="Moore K.A."/>
            <person name="Paszkiewicz K."/>
            <person name="Jones T."/>
            <person name="Grant M."/>
            <person name="Ambacheew D."/>
            <person name="Muzemil S."/>
            <person name="Studholme D.J."/>
        </authorList>
    </citation>
    <scope>NUCLEOTIDE SEQUENCE [LARGE SCALE GENOMIC DNA]</scope>
</reference>
<comment type="catalytic activity">
    <reaction evidence="12">
        <text>L-seryl-[protein] + ATP = O-phospho-L-seryl-[protein] + ADP + H(+)</text>
        <dbReference type="Rhea" id="RHEA:17989"/>
        <dbReference type="Rhea" id="RHEA-COMP:9863"/>
        <dbReference type="Rhea" id="RHEA-COMP:11604"/>
        <dbReference type="ChEBI" id="CHEBI:15378"/>
        <dbReference type="ChEBI" id="CHEBI:29999"/>
        <dbReference type="ChEBI" id="CHEBI:30616"/>
        <dbReference type="ChEBI" id="CHEBI:83421"/>
        <dbReference type="ChEBI" id="CHEBI:456216"/>
    </reaction>
</comment>
<dbReference type="InterPro" id="IPR011009">
    <property type="entry name" value="Kinase-like_dom_sf"/>
</dbReference>
<dbReference type="Gene3D" id="1.10.510.10">
    <property type="entry name" value="Transferase(Phosphotransferase) domain 1"/>
    <property type="match status" value="1"/>
</dbReference>
<dbReference type="FunFam" id="3.40.33.10:FF:000004">
    <property type="entry name" value="CAP, cysteine-rich secretory protein, antigen 5"/>
    <property type="match status" value="1"/>
</dbReference>
<evidence type="ECO:0000313" key="18">
    <source>
        <dbReference type="Proteomes" id="UP000287651"/>
    </source>
</evidence>
<dbReference type="SMART" id="SM00198">
    <property type="entry name" value="SCP"/>
    <property type="match status" value="1"/>
</dbReference>
<dbReference type="GO" id="GO:0004674">
    <property type="term" value="F:protein serine/threonine kinase activity"/>
    <property type="evidence" value="ECO:0007669"/>
    <property type="project" value="UniProtKB-KW"/>
</dbReference>
<keyword evidence="7" id="KW-0418">Kinase</keyword>
<evidence type="ECO:0000256" key="2">
    <source>
        <dbReference type="ARBA" id="ARBA00022527"/>
    </source>
</evidence>
<keyword evidence="6 15" id="KW-0547">Nucleotide-binding</keyword>
<evidence type="ECO:0000256" key="11">
    <source>
        <dbReference type="ARBA" id="ARBA00023180"/>
    </source>
</evidence>
<keyword evidence="11" id="KW-0325">Glycoprotein</keyword>
<evidence type="ECO:0000256" key="10">
    <source>
        <dbReference type="ARBA" id="ARBA00023136"/>
    </source>
</evidence>
<keyword evidence="3" id="KW-0808">Transferase</keyword>
<keyword evidence="5" id="KW-0732">Signal</keyword>
<dbReference type="PANTHER" id="PTHR46008:SF62">
    <property type="entry name" value="PROTEIN KINASE DOMAIN-CONTAINING PROTEIN"/>
    <property type="match status" value="1"/>
</dbReference>
<dbReference type="InterPro" id="IPR035940">
    <property type="entry name" value="CAP_sf"/>
</dbReference>
<dbReference type="SUPFAM" id="SSF55797">
    <property type="entry name" value="PR-1-like"/>
    <property type="match status" value="1"/>
</dbReference>
<dbReference type="Proteomes" id="UP000287651">
    <property type="component" value="Unassembled WGS sequence"/>
</dbReference>
<evidence type="ECO:0000256" key="13">
    <source>
        <dbReference type="ARBA" id="ARBA00047951"/>
    </source>
</evidence>
<evidence type="ECO:0000256" key="8">
    <source>
        <dbReference type="ARBA" id="ARBA00022840"/>
    </source>
</evidence>
<dbReference type="EMBL" id="AMZH03004523">
    <property type="protein sequence ID" value="RRT68955.1"/>
    <property type="molecule type" value="Genomic_DNA"/>
</dbReference>
<dbReference type="GO" id="GO:0005524">
    <property type="term" value="F:ATP binding"/>
    <property type="evidence" value="ECO:0007669"/>
    <property type="project" value="UniProtKB-UniRule"/>
</dbReference>
<proteinExistence type="predicted"/>
<dbReference type="FunFam" id="3.30.200.20:FF:000481">
    <property type="entry name" value="Wall-associated receptor kinase-like 14"/>
    <property type="match status" value="1"/>
</dbReference>
<evidence type="ECO:0000256" key="14">
    <source>
        <dbReference type="ARBA" id="ARBA00056804"/>
    </source>
</evidence>
<organism evidence="17 18">
    <name type="scientific">Ensete ventricosum</name>
    <name type="common">Abyssinian banana</name>
    <name type="synonym">Musa ensete</name>
    <dbReference type="NCBI Taxonomy" id="4639"/>
    <lineage>
        <taxon>Eukaryota</taxon>
        <taxon>Viridiplantae</taxon>
        <taxon>Streptophyta</taxon>
        <taxon>Embryophyta</taxon>
        <taxon>Tracheophyta</taxon>
        <taxon>Spermatophyta</taxon>
        <taxon>Magnoliopsida</taxon>
        <taxon>Liliopsida</taxon>
        <taxon>Zingiberales</taxon>
        <taxon>Musaceae</taxon>
        <taxon>Ensete</taxon>
    </lineage>
</organism>
<keyword evidence="9" id="KW-1133">Transmembrane helix</keyword>
<dbReference type="InterPro" id="IPR017441">
    <property type="entry name" value="Protein_kinase_ATP_BS"/>
</dbReference>
<dbReference type="PROSITE" id="PS00108">
    <property type="entry name" value="PROTEIN_KINASE_ST"/>
    <property type="match status" value="1"/>
</dbReference>
<protein>
    <recommendedName>
        <fullName evidence="16">Protein kinase domain-containing protein</fullName>
    </recommendedName>
</protein>
<dbReference type="PROSITE" id="PS00107">
    <property type="entry name" value="PROTEIN_KINASE_ATP"/>
    <property type="match status" value="1"/>
</dbReference>
<evidence type="ECO:0000256" key="7">
    <source>
        <dbReference type="ARBA" id="ARBA00022777"/>
    </source>
</evidence>
<dbReference type="Gene3D" id="3.40.33.10">
    <property type="entry name" value="CAP"/>
    <property type="match status" value="1"/>
</dbReference>
<evidence type="ECO:0000256" key="3">
    <source>
        <dbReference type="ARBA" id="ARBA00022679"/>
    </source>
</evidence>
<dbReference type="InterPro" id="IPR000719">
    <property type="entry name" value="Prot_kinase_dom"/>
</dbReference>
<dbReference type="InterPro" id="IPR001283">
    <property type="entry name" value="CRISP-related"/>
</dbReference>
<dbReference type="InterPro" id="IPR014044">
    <property type="entry name" value="CAP_dom"/>
</dbReference>
<dbReference type="InterPro" id="IPR008271">
    <property type="entry name" value="Ser/Thr_kinase_AS"/>
</dbReference>
<evidence type="ECO:0000256" key="4">
    <source>
        <dbReference type="ARBA" id="ARBA00022692"/>
    </source>
</evidence>
<dbReference type="FunFam" id="1.10.510.10:FF:000161">
    <property type="entry name" value="Wall-associated receptor kinase-like 20"/>
    <property type="match status" value="1"/>
</dbReference>
<sequence>MRRLLCEASCTVPLYSYKDIEKATNGFSEDQILGTGAYGTVYAGKFSNHRLVAVKKIKNRDHDSIEQVINEIRLLSSVSHPNLVRLLGCCVEQGEQILVYEYMPHGTLAQHLQRERGPVLPWTVRLAIATETAKAIAYLHSAVHPPIYHRDIKSSNILLDFNYNSKVADFGLSRMGMAETSHISTAPQGTPGYVDPQYHQNFHLSDKSDVYSFGVVLVEIITALKAVDFSRAQNEVNLAALAIDKIGRGGVEEIIDPYLEPHRDAWTLASIRKVAELAFRCLAFHRDMRPSMIEVADELEQIKLSGWAQSDDGMFLSTASSFCSSPSSCNEKSRAASKSKRLVLVNSMREEPEVESPVSVQDPWVMMMASRFHRLVLPRLLAVALLTCTGSVEASRANVLLASAAVPAAQRKPQTRAEDQFLTAHNQARAAVGVGQLRWSPKLGSEASRMVAQQKEKGCGFADLASSPYGANQLWTSYPVRPAEAVRSWVEEGKYYSYANNSCAAGHECGTYTQVVWRNTAEVGCAQANCVGGGAALTLCLYNPPGNIQGQKPY</sequence>
<dbReference type="Pfam" id="PF00188">
    <property type="entry name" value="CAP"/>
    <property type="match status" value="1"/>
</dbReference>
<name>A0A426ZYC2_ENSVE</name>
<evidence type="ECO:0000256" key="1">
    <source>
        <dbReference type="ARBA" id="ARBA00004167"/>
    </source>
</evidence>
<dbReference type="PANTHER" id="PTHR46008">
    <property type="entry name" value="LEAF RUST 10 DISEASE-RESISTANCE LOCUS RECEPTOR-LIKE PROTEIN KINASE-LIKE 1.4"/>
    <property type="match status" value="1"/>
</dbReference>
<evidence type="ECO:0000313" key="17">
    <source>
        <dbReference type="EMBL" id="RRT68955.1"/>
    </source>
</evidence>
<keyword evidence="4" id="KW-0812">Transmembrane</keyword>
<evidence type="ECO:0000256" key="15">
    <source>
        <dbReference type="PROSITE-ProRule" id="PRU10141"/>
    </source>
</evidence>
<dbReference type="CDD" id="cd14066">
    <property type="entry name" value="STKc_IRAK"/>
    <property type="match status" value="1"/>
</dbReference>
<dbReference type="SUPFAM" id="SSF56112">
    <property type="entry name" value="Protein kinase-like (PK-like)"/>
    <property type="match status" value="1"/>
</dbReference>
<dbReference type="PRINTS" id="PR00837">
    <property type="entry name" value="V5TPXLIKE"/>
</dbReference>